<dbReference type="Pfam" id="PF01381">
    <property type="entry name" value="HTH_3"/>
    <property type="match status" value="1"/>
</dbReference>
<dbReference type="SUPFAM" id="SSF47413">
    <property type="entry name" value="lambda repressor-like DNA-binding domains"/>
    <property type="match status" value="1"/>
</dbReference>
<dbReference type="CDD" id="cd00093">
    <property type="entry name" value="HTH_XRE"/>
    <property type="match status" value="1"/>
</dbReference>
<dbReference type="InterPro" id="IPR001387">
    <property type="entry name" value="Cro/C1-type_HTH"/>
</dbReference>
<sequence length="75" mass="8448">MNIDQLQIKIGERIRILRESRGITQQDLAAACNFEKANMSRIETGRTNPTVSTLYKISQALEITIDELVDVEVAN</sequence>
<dbReference type="PANTHER" id="PTHR46797">
    <property type="entry name" value="HTH-TYPE TRANSCRIPTIONAL REGULATOR"/>
    <property type="match status" value="1"/>
</dbReference>
<gene>
    <name evidence="3" type="ORF">OU798_08875</name>
</gene>
<dbReference type="InterPro" id="IPR050807">
    <property type="entry name" value="TransReg_Diox_bact_type"/>
</dbReference>
<proteinExistence type="predicted"/>
<dbReference type="GO" id="GO:0005829">
    <property type="term" value="C:cytosol"/>
    <property type="evidence" value="ECO:0007669"/>
    <property type="project" value="TreeGrafter"/>
</dbReference>
<dbReference type="PROSITE" id="PS50943">
    <property type="entry name" value="HTH_CROC1"/>
    <property type="match status" value="1"/>
</dbReference>
<dbReference type="SMART" id="SM00530">
    <property type="entry name" value="HTH_XRE"/>
    <property type="match status" value="1"/>
</dbReference>
<dbReference type="GO" id="GO:0003677">
    <property type="term" value="F:DNA binding"/>
    <property type="evidence" value="ECO:0007669"/>
    <property type="project" value="UniProtKB-KW"/>
</dbReference>
<dbReference type="Proteomes" id="UP001145087">
    <property type="component" value="Unassembled WGS sequence"/>
</dbReference>
<dbReference type="RefSeq" id="WP_343332784.1">
    <property type="nucleotide sequence ID" value="NZ_JAPOHD010000017.1"/>
</dbReference>
<protein>
    <submittedName>
        <fullName evidence="3">Helix-turn-helix transcriptional regulator</fullName>
    </submittedName>
</protein>
<comment type="caution">
    <text evidence="3">The sequence shown here is derived from an EMBL/GenBank/DDBJ whole genome shotgun (WGS) entry which is preliminary data.</text>
</comment>
<accession>A0A9X3J6G3</accession>
<evidence type="ECO:0000259" key="2">
    <source>
        <dbReference type="PROSITE" id="PS50943"/>
    </source>
</evidence>
<feature type="domain" description="HTH cro/C1-type" evidence="2">
    <location>
        <begin position="14"/>
        <end position="68"/>
    </location>
</feature>
<dbReference type="PANTHER" id="PTHR46797:SF1">
    <property type="entry name" value="METHYLPHOSPHONATE SYNTHASE"/>
    <property type="match status" value="1"/>
</dbReference>
<keyword evidence="1" id="KW-0238">DNA-binding</keyword>
<name>A0A9X3J6G3_9BACT</name>
<dbReference type="EMBL" id="JAPOHD010000017">
    <property type="protein sequence ID" value="MCY1720451.1"/>
    <property type="molecule type" value="Genomic_DNA"/>
</dbReference>
<dbReference type="GO" id="GO:0003700">
    <property type="term" value="F:DNA-binding transcription factor activity"/>
    <property type="evidence" value="ECO:0007669"/>
    <property type="project" value="TreeGrafter"/>
</dbReference>
<dbReference type="InterPro" id="IPR010982">
    <property type="entry name" value="Lambda_DNA-bd_dom_sf"/>
</dbReference>
<dbReference type="AlphaFoldDB" id="A0A9X3J6G3"/>
<keyword evidence="4" id="KW-1185">Reference proteome</keyword>
<evidence type="ECO:0000313" key="3">
    <source>
        <dbReference type="EMBL" id="MCY1720451.1"/>
    </source>
</evidence>
<dbReference type="Gene3D" id="1.10.260.40">
    <property type="entry name" value="lambda repressor-like DNA-binding domains"/>
    <property type="match status" value="1"/>
</dbReference>
<evidence type="ECO:0000256" key="1">
    <source>
        <dbReference type="ARBA" id="ARBA00023125"/>
    </source>
</evidence>
<organism evidence="3 4">
    <name type="scientific">Draconibacterium aestuarii</name>
    <dbReference type="NCBI Taxonomy" id="2998507"/>
    <lineage>
        <taxon>Bacteria</taxon>
        <taxon>Pseudomonadati</taxon>
        <taxon>Bacteroidota</taxon>
        <taxon>Bacteroidia</taxon>
        <taxon>Marinilabiliales</taxon>
        <taxon>Prolixibacteraceae</taxon>
        <taxon>Draconibacterium</taxon>
    </lineage>
</organism>
<reference evidence="3" key="1">
    <citation type="submission" date="2022-11" db="EMBL/GenBank/DDBJ databases">
        <title>Marilongibacter aestuarii gen. nov., sp. nov., isolated from tidal flat sediment.</title>
        <authorList>
            <person name="Jiayan W."/>
        </authorList>
    </citation>
    <scope>NUCLEOTIDE SEQUENCE</scope>
    <source>
        <strain evidence="3">Z1-6</strain>
    </source>
</reference>
<evidence type="ECO:0000313" key="4">
    <source>
        <dbReference type="Proteomes" id="UP001145087"/>
    </source>
</evidence>